<dbReference type="Proteomes" id="UP001221898">
    <property type="component" value="Unassembled WGS sequence"/>
</dbReference>
<evidence type="ECO:0000313" key="1">
    <source>
        <dbReference type="EMBL" id="KAJ8394435.1"/>
    </source>
</evidence>
<comment type="caution">
    <text evidence="1">The sequence shown here is derived from an EMBL/GenBank/DDBJ whole genome shotgun (WGS) entry which is preliminary data.</text>
</comment>
<evidence type="ECO:0000313" key="2">
    <source>
        <dbReference type="Proteomes" id="UP001221898"/>
    </source>
</evidence>
<protein>
    <submittedName>
        <fullName evidence="1">Uncharacterized protein</fullName>
    </submittedName>
</protein>
<name>A0AAD7S1V4_9TELE</name>
<reference evidence="1" key="1">
    <citation type="journal article" date="2023" name="Science">
        <title>Genome structures resolve the early diversification of teleost fishes.</title>
        <authorList>
            <person name="Parey E."/>
            <person name="Louis A."/>
            <person name="Montfort J."/>
            <person name="Bouchez O."/>
            <person name="Roques C."/>
            <person name="Iampietro C."/>
            <person name="Lluch J."/>
            <person name="Castinel A."/>
            <person name="Donnadieu C."/>
            <person name="Desvignes T."/>
            <person name="Floi Bucao C."/>
            <person name="Jouanno E."/>
            <person name="Wen M."/>
            <person name="Mejri S."/>
            <person name="Dirks R."/>
            <person name="Jansen H."/>
            <person name="Henkel C."/>
            <person name="Chen W.J."/>
            <person name="Zahm M."/>
            <person name="Cabau C."/>
            <person name="Klopp C."/>
            <person name="Thompson A.W."/>
            <person name="Robinson-Rechavi M."/>
            <person name="Braasch I."/>
            <person name="Lecointre G."/>
            <person name="Bobe J."/>
            <person name="Postlethwait J.H."/>
            <person name="Berthelot C."/>
            <person name="Roest Crollius H."/>
            <person name="Guiguen Y."/>
        </authorList>
    </citation>
    <scope>NUCLEOTIDE SEQUENCE</scope>
    <source>
        <strain evidence="1">NC1722</strain>
    </source>
</reference>
<proteinExistence type="predicted"/>
<sequence length="192" mass="20389">MCTSVLDAQRLPRKPTDGSWSAPAACHAHTTMAPERLQKWLLRYSGRRGGLSFYCLITAGARGAPLRSCDGLLPPRTRSRALTGPEPELFRCLNFRGTTAALPGNRTRYPYPNTATPGCTSLLGGVSVRRIPLCAQYASPANGIILPTWCGRSQGSGVILGMGTEGVIPSGDDSALALCSRSRSSLLVMPTV</sequence>
<dbReference type="AlphaFoldDB" id="A0AAD7S1V4"/>
<keyword evidence="2" id="KW-1185">Reference proteome</keyword>
<accession>A0AAD7S1V4</accession>
<dbReference type="EMBL" id="JAINUG010000126">
    <property type="protein sequence ID" value="KAJ8394435.1"/>
    <property type="molecule type" value="Genomic_DNA"/>
</dbReference>
<organism evidence="1 2">
    <name type="scientific">Aldrovandia affinis</name>
    <dbReference type="NCBI Taxonomy" id="143900"/>
    <lineage>
        <taxon>Eukaryota</taxon>
        <taxon>Metazoa</taxon>
        <taxon>Chordata</taxon>
        <taxon>Craniata</taxon>
        <taxon>Vertebrata</taxon>
        <taxon>Euteleostomi</taxon>
        <taxon>Actinopterygii</taxon>
        <taxon>Neopterygii</taxon>
        <taxon>Teleostei</taxon>
        <taxon>Notacanthiformes</taxon>
        <taxon>Halosauridae</taxon>
        <taxon>Aldrovandia</taxon>
    </lineage>
</organism>
<gene>
    <name evidence="1" type="ORF">AAFF_G00046460</name>
</gene>